<dbReference type="KEGG" id="apra:G3A50_13120"/>
<accession>A0A6P1YNS3</accession>
<evidence type="ECO:0000313" key="2">
    <source>
        <dbReference type="Proteomes" id="UP000464751"/>
    </source>
</evidence>
<dbReference type="EMBL" id="CP048630">
    <property type="protein sequence ID" value="QIB34550.1"/>
    <property type="molecule type" value="Genomic_DNA"/>
</dbReference>
<dbReference type="RefSeq" id="WP_163075693.1">
    <property type="nucleotide sequence ID" value="NZ_CP048630.1"/>
</dbReference>
<dbReference type="Proteomes" id="UP000464751">
    <property type="component" value="Chromosome"/>
</dbReference>
<evidence type="ECO:0000313" key="1">
    <source>
        <dbReference type="EMBL" id="QIB34550.1"/>
    </source>
</evidence>
<sequence length="47" mass="5632">MPKQIEEEEWAKARELIRVCRSQRGGKARHDHELLEAMPRFTGHRFT</sequence>
<proteinExistence type="predicted"/>
<reference evidence="1 2" key="1">
    <citation type="submission" date="2020-02" db="EMBL/GenBank/DDBJ databases">
        <authorList>
            <person name="Li G."/>
        </authorList>
    </citation>
    <scope>NUCLEOTIDE SEQUENCE [LARGE SCALE GENOMIC DNA]</scope>
    <source>
        <strain evidence="1 2">DSM 102029</strain>
    </source>
</reference>
<keyword evidence="2" id="KW-1185">Reference proteome</keyword>
<protein>
    <submittedName>
        <fullName evidence="1">Uncharacterized protein</fullName>
    </submittedName>
</protein>
<gene>
    <name evidence="1" type="ORF">G3A50_13120</name>
</gene>
<name>A0A6P1YNS3_9HYPH</name>
<organism evidence="1 2">
    <name type="scientific">Ancylobacter pratisalsi</name>
    <dbReference type="NCBI Taxonomy" id="1745854"/>
    <lineage>
        <taxon>Bacteria</taxon>
        <taxon>Pseudomonadati</taxon>
        <taxon>Pseudomonadota</taxon>
        <taxon>Alphaproteobacteria</taxon>
        <taxon>Hyphomicrobiales</taxon>
        <taxon>Xanthobacteraceae</taxon>
        <taxon>Ancylobacter</taxon>
    </lineage>
</organism>
<dbReference type="AlphaFoldDB" id="A0A6P1YNS3"/>